<accession>A0A2S8SX99</accession>
<keyword evidence="1" id="KW-0328">Glycosyltransferase</keyword>
<dbReference type="SUPFAM" id="SSF53756">
    <property type="entry name" value="UDP-Glycosyltransferase/glycogen phosphorylase"/>
    <property type="match status" value="1"/>
</dbReference>
<keyword evidence="2 4" id="KW-0808">Transferase</keyword>
<evidence type="ECO:0000256" key="3">
    <source>
        <dbReference type="SAM" id="MobiDB-lite"/>
    </source>
</evidence>
<comment type="caution">
    <text evidence="4">The sequence shown here is derived from an EMBL/GenBank/DDBJ whole genome shotgun (WGS) entry which is preliminary data.</text>
</comment>
<evidence type="ECO:0000256" key="1">
    <source>
        <dbReference type="ARBA" id="ARBA00022676"/>
    </source>
</evidence>
<sequence length="423" mass="45860">MQPIPLLDSSDFARRYAWEPLPFPMPTLPEAPRILILKLSAIGDCLIASPLARALRERYPRAHIAWAVQSKARAVVEGNPFLDEILVWQGGSWRGALRLALEVRRGRFDAVLDLQGSSKTLPMLALSGAKVRAVSGRAKKISRAIATCVAPIREPQPHAGEQYFRVAQCLDIAPDARRDLIMPIGDADRQWAQTFWRQHDLEGKRVVALNPGSARAIKQWPPAQFAQLARMLEQSGTRTLILGAPGEVELALEIARAATQPETQSELETEEATGVAKSPSEIAVDSDTSTPLKPIVAAGQTTLKQLGALLQHCDLMVSADTGPMHIAAAVGTPIVALFGPTDPACTGPVSARARVVMRDLPCRPCFQQPTCDRFECLTELDASTVFSIAHDQMQRFGPTLPLRAPTPLPGVSKAKAGERLPES</sequence>
<feature type="region of interest" description="Disordered" evidence="3">
    <location>
        <begin position="399"/>
        <end position="423"/>
    </location>
</feature>
<dbReference type="AlphaFoldDB" id="A0A2S8SX99"/>
<proteinExistence type="predicted"/>
<gene>
    <name evidence="4" type="ORF">B1R32_101119</name>
</gene>
<name>A0A2S8SX99_9BACT</name>
<evidence type="ECO:0000256" key="2">
    <source>
        <dbReference type="ARBA" id="ARBA00022679"/>
    </source>
</evidence>
<dbReference type="Proteomes" id="UP000237684">
    <property type="component" value="Unassembled WGS sequence"/>
</dbReference>
<organism evidence="4 5">
    <name type="scientific">Abditibacterium utsteinense</name>
    <dbReference type="NCBI Taxonomy" id="1960156"/>
    <lineage>
        <taxon>Bacteria</taxon>
        <taxon>Pseudomonadati</taxon>
        <taxon>Abditibacteriota</taxon>
        <taxon>Abditibacteriia</taxon>
        <taxon>Abditibacteriales</taxon>
        <taxon>Abditibacteriaceae</taxon>
        <taxon>Abditibacterium</taxon>
    </lineage>
</organism>
<dbReference type="CDD" id="cd03789">
    <property type="entry name" value="GT9_LPS_heptosyltransferase"/>
    <property type="match status" value="1"/>
</dbReference>
<dbReference type="GO" id="GO:0005829">
    <property type="term" value="C:cytosol"/>
    <property type="evidence" value="ECO:0007669"/>
    <property type="project" value="TreeGrafter"/>
</dbReference>
<dbReference type="GO" id="GO:0009244">
    <property type="term" value="P:lipopolysaccharide core region biosynthetic process"/>
    <property type="evidence" value="ECO:0007669"/>
    <property type="project" value="TreeGrafter"/>
</dbReference>
<feature type="region of interest" description="Disordered" evidence="3">
    <location>
        <begin position="259"/>
        <end position="288"/>
    </location>
</feature>
<dbReference type="GO" id="GO:0008713">
    <property type="term" value="F:ADP-heptose-lipopolysaccharide heptosyltransferase activity"/>
    <property type="evidence" value="ECO:0007669"/>
    <property type="project" value="TreeGrafter"/>
</dbReference>
<dbReference type="EMBL" id="NIGF01000001">
    <property type="protein sequence ID" value="PQV65379.1"/>
    <property type="molecule type" value="Genomic_DNA"/>
</dbReference>
<reference evidence="4 5" key="1">
    <citation type="journal article" date="2018" name="Syst. Appl. Microbiol.">
        <title>Abditibacterium utsteinense sp. nov., the first cultivated member of candidate phylum FBP, isolated from ice-free Antarctic soil samples.</title>
        <authorList>
            <person name="Tahon G."/>
            <person name="Tytgat B."/>
            <person name="Lebbe L."/>
            <person name="Carlier A."/>
            <person name="Willems A."/>
        </authorList>
    </citation>
    <scope>NUCLEOTIDE SEQUENCE [LARGE SCALE GENOMIC DNA]</scope>
    <source>
        <strain evidence="4 5">LMG 29911</strain>
    </source>
</reference>
<dbReference type="Gene3D" id="3.40.50.2000">
    <property type="entry name" value="Glycogen Phosphorylase B"/>
    <property type="match status" value="2"/>
</dbReference>
<dbReference type="InParanoid" id="A0A2S8SX99"/>
<evidence type="ECO:0000313" key="4">
    <source>
        <dbReference type="EMBL" id="PQV65379.1"/>
    </source>
</evidence>
<evidence type="ECO:0000313" key="5">
    <source>
        <dbReference type="Proteomes" id="UP000237684"/>
    </source>
</evidence>
<dbReference type="PANTHER" id="PTHR30160">
    <property type="entry name" value="TETRAACYLDISACCHARIDE 4'-KINASE-RELATED"/>
    <property type="match status" value="1"/>
</dbReference>
<dbReference type="InterPro" id="IPR002201">
    <property type="entry name" value="Glyco_trans_9"/>
</dbReference>
<dbReference type="RefSeq" id="WP_170065437.1">
    <property type="nucleotide sequence ID" value="NZ_NIGF01000001.1"/>
</dbReference>
<keyword evidence="5" id="KW-1185">Reference proteome</keyword>
<protein>
    <submittedName>
        <fullName evidence="4">Heptosyltransferase-1/heptosyltransferase-3</fullName>
    </submittedName>
</protein>
<dbReference type="InterPro" id="IPR051199">
    <property type="entry name" value="LPS_LOS_Heptosyltrfase"/>
</dbReference>
<dbReference type="Pfam" id="PF01075">
    <property type="entry name" value="Glyco_transf_9"/>
    <property type="match status" value="2"/>
</dbReference>